<evidence type="ECO:0000259" key="17">
    <source>
        <dbReference type="Pfam" id="PF10531"/>
    </source>
</evidence>
<keyword evidence="4" id="KW-1134">Transmembrane beta strand</keyword>
<evidence type="ECO:0000256" key="13">
    <source>
        <dbReference type="ARBA" id="ARBA00023237"/>
    </source>
</evidence>
<dbReference type="Proteomes" id="UP001230685">
    <property type="component" value="Unassembled WGS sequence"/>
</dbReference>
<keyword evidence="3" id="KW-0813">Transport</keyword>
<dbReference type="RefSeq" id="WP_305172237.1">
    <property type="nucleotide sequence ID" value="NZ_JAUUDS010000001.1"/>
</dbReference>
<evidence type="ECO:0000256" key="10">
    <source>
        <dbReference type="ARBA" id="ARBA00023114"/>
    </source>
</evidence>
<evidence type="ECO:0000256" key="8">
    <source>
        <dbReference type="ARBA" id="ARBA00023047"/>
    </source>
</evidence>
<feature type="domain" description="SLBB" evidence="18">
    <location>
        <begin position="125"/>
        <end position="196"/>
    </location>
</feature>
<keyword evidence="12" id="KW-0564">Palmitate</keyword>
<evidence type="ECO:0000259" key="18">
    <source>
        <dbReference type="Pfam" id="PF22461"/>
    </source>
</evidence>
<dbReference type="InterPro" id="IPR003715">
    <property type="entry name" value="Poly_export_N"/>
</dbReference>
<evidence type="ECO:0000313" key="20">
    <source>
        <dbReference type="Proteomes" id="UP001230685"/>
    </source>
</evidence>
<dbReference type="InterPro" id="IPR049712">
    <property type="entry name" value="Poly_export"/>
</dbReference>
<evidence type="ECO:0000259" key="16">
    <source>
        <dbReference type="Pfam" id="PF02563"/>
    </source>
</evidence>
<keyword evidence="8" id="KW-0625">Polysaccharide transport</keyword>
<evidence type="ECO:0000256" key="5">
    <source>
        <dbReference type="ARBA" id="ARBA00022597"/>
    </source>
</evidence>
<accession>A0ABT9EIM0</accession>
<evidence type="ECO:0000256" key="1">
    <source>
        <dbReference type="ARBA" id="ARBA00004571"/>
    </source>
</evidence>
<keyword evidence="14" id="KW-0449">Lipoprotein</keyword>
<comment type="subcellular location">
    <subcellularLocation>
        <location evidence="1">Cell outer membrane</location>
        <topology evidence="1">Multi-pass membrane protein</topology>
    </subcellularLocation>
</comment>
<keyword evidence="10" id="KW-0626">Porin</keyword>
<keyword evidence="11" id="KW-0472">Membrane</keyword>
<organism evidence="19 20">
    <name type="scientific">Sphingomonas aurea</name>
    <dbReference type="NCBI Taxonomy" id="3063994"/>
    <lineage>
        <taxon>Bacteria</taxon>
        <taxon>Pseudomonadati</taxon>
        <taxon>Pseudomonadota</taxon>
        <taxon>Alphaproteobacteria</taxon>
        <taxon>Sphingomonadales</taxon>
        <taxon>Sphingomonadaceae</taxon>
        <taxon>Sphingomonas</taxon>
    </lineage>
</organism>
<dbReference type="PANTHER" id="PTHR33619">
    <property type="entry name" value="POLYSACCHARIDE EXPORT PROTEIN GFCE-RELATED"/>
    <property type="match status" value="1"/>
</dbReference>
<dbReference type="PANTHER" id="PTHR33619:SF3">
    <property type="entry name" value="POLYSACCHARIDE EXPORT PROTEIN GFCE-RELATED"/>
    <property type="match status" value="1"/>
</dbReference>
<keyword evidence="7 15" id="KW-0732">Signal</keyword>
<reference evidence="19 20" key="1">
    <citation type="submission" date="2023-07" db="EMBL/GenBank/DDBJ databases">
        <authorList>
            <person name="Kim M.K."/>
        </authorList>
    </citation>
    <scope>NUCLEOTIDE SEQUENCE [LARGE SCALE GENOMIC DNA]</scope>
    <source>
        <strain evidence="19 20">KR1UV-12</strain>
    </source>
</reference>
<evidence type="ECO:0000256" key="2">
    <source>
        <dbReference type="ARBA" id="ARBA00009450"/>
    </source>
</evidence>
<evidence type="ECO:0000256" key="11">
    <source>
        <dbReference type="ARBA" id="ARBA00023136"/>
    </source>
</evidence>
<evidence type="ECO:0000256" key="9">
    <source>
        <dbReference type="ARBA" id="ARBA00023065"/>
    </source>
</evidence>
<gene>
    <name evidence="19" type="ORF">Q5H91_05670</name>
</gene>
<dbReference type="Pfam" id="PF10531">
    <property type="entry name" value="SLBB"/>
    <property type="match status" value="1"/>
</dbReference>
<dbReference type="EMBL" id="JAUUDS010000001">
    <property type="protein sequence ID" value="MDP1026690.1"/>
    <property type="molecule type" value="Genomic_DNA"/>
</dbReference>
<name>A0ABT9EIM0_9SPHN</name>
<keyword evidence="20" id="KW-1185">Reference proteome</keyword>
<dbReference type="Pfam" id="PF02563">
    <property type="entry name" value="Poly_export"/>
    <property type="match status" value="1"/>
</dbReference>
<evidence type="ECO:0000256" key="6">
    <source>
        <dbReference type="ARBA" id="ARBA00022692"/>
    </source>
</evidence>
<keyword evidence="5" id="KW-0762">Sugar transport</keyword>
<dbReference type="InterPro" id="IPR054765">
    <property type="entry name" value="SLBB_dom"/>
</dbReference>
<evidence type="ECO:0000256" key="12">
    <source>
        <dbReference type="ARBA" id="ARBA00023139"/>
    </source>
</evidence>
<evidence type="ECO:0000256" key="14">
    <source>
        <dbReference type="ARBA" id="ARBA00023288"/>
    </source>
</evidence>
<evidence type="ECO:0000313" key="19">
    <source>
        <dbReference type="EMBL" id="MDP1026690.1"/>
    </source>
</evidence>
<comment type="caution">
    <text evidence="19">The sequence shown here is derived from an EMBL/GenBank/DDBJ whole genome shotgun (WGS) entry which is preliminary data.</text>
</comment>
<comment type="similarity">
    <text evidence="2">Belongs to the BexD/CtrA/VexA family.</text>
</comment>
<dbReference type="Pfam" id="PF22461">
    <property type="entry name" value="SLBB_2"/>
    <property type="match status" value="1"/>
</dbReference>
<dbReference type="Gene3D" id="3.10.560.10">
    <property type="entry name" value="Outer membrane lipoprotein wza domain like"/>
    <property type="match status" value="2"/>
</dbReference>
<proteinExistence type="inferred from homology"/>
<evidence type="ECO:0000256" key="4">
    <source>
        <dbReference type="ARBA" id="ARBA00022452"/>
    </source>
</evidence>
<keyword evidence="9" id="KW-0406">Ion transport</keyword>
<evidence type="ECO:0000256" key="15">
    <source>
        <dbReference type="SAM" id="SignalP"/>
    </source>
</evidence>
<keyword evidence="13" id="KW-0998">Cell outer membrane</keyword>
<feature type="domain" description="Soluble ligand binding" evidence="17">
    <location>
        <begin position="202"/>
        <end position="251"/>
    </location>
</feature>
<dbReference type="InterPro" id="IPR019554">
    <property type="entry name" value="Soluble_ligand-bd"/>
</dbReference>
<feature type="chain" id="PRO_5046863918" evidence="15">
    <location>
        <begin position="41"/>
        <end position="271"/>
    </location>
</feature>
<evidence type="ECO:0000256" key="7">
    <source>
        <dbReference type="ARBA" id="ARBA00022729"/>
    </source>
</evidence>
<sequence length="271" mass="28690">MKQQLAKAMRSPRRSILRSAIAWAMASIAVVAPATLPAQAAVEGENYRIGVGDELEIAVFGQPEMSGKVRVRTDGTIGLAFLDAVKVIDRTPADIAAELSRRYVAGGYLKNPSVNVDVVTYAGRTVTVLGAVAKPGLYPLDRPYTVAEVVAKAGGTRADGANAVMLTHEGRTTRISLYDMAGAAAQHLRPGDSLFVPAEEQVFVYGFVNKPGGFAFQPGMTVRQALAVAGGPTLAGSTRRLKVSREGQEIRVALDEGLRPGDVLRIGEKAF</sequence>
<keyword evidence="6" id="KW-0812">Transmembrane</keyword>
<feature type="signal peptide" evidence="15">
    <location>
        <begin position="1"/>
        <end position="40"/>
    </location>
</feature>
<protein>
    <submittedName>
        <fullName evidence="19">Polysaccharide biosynthesis/export family protein</fullName>
    </submittedName>
</protein>
<feature type="domain" description="Polysaccharide export protein N-terminal" evidence="16">
    <location>
        <begin position="44"/>
        <end position="118"/>
    </location>
</feature>
<evidence type="ECO:0000256" key="3">
    <source>
        <dbReference type="ARBA" id="ARBA00022448"/>
    </source>
</evidence>